<keyword evidence="9" id="KW-1185">Reference proteome</keyword>
<reference evidence="8 9" key="1">
    <citation type="submission" date="2023-08" db="EMBL/GenBank/DDBJ databases">
        <title>New molecular markers tilS and rpoB for phylogenetic and monitoring studies of the genus Thiothrix biodiversity.</title>
        <authorList>
            <person name="Ravin N.V."/>
            <person name="Smolyakov D."/>
            <person name="Markov N.D."/>
            <person name="Beletsky A.V."/>
            <person name="Mardanov A.V."/>
            <person name="Rudenko T.S."/>
            <person name="Grabovich M.Y."/>
        </authorList>
    </citation>
    <scope>NUCLEOTIDE SEQUENCE</scope>
    <source>
        <strain evidence="8">DNT52</strain>
        <strain evidence="7 9">H33</strain>
    </source>
</reference>
<comment type="subcellular location">
    <subcellularLocation>
        <location evidence="1">Cell envelope</location>
    </subcellularLocation>
</comment>
<dbReference type="InterPro" id="IPR013766">
    <property type="entry name" value="Thioredoxin_domain"/>
</dbReference>
<feature type="chain" id="PRO_5041429442" evidence="5">
    <location>
        <begin position="22"/>
        <end position="437"/>
    </location>
</feature>
<dbReference type="CDD" id="cd02966">
    <property type="entry name" value="TlpA_like_family"/>
    <property type="match status" value="1"/>
</dbReference>
<dbReference type="InterPro" id="IPR013740">
    <property type="entry name" value="Redoxin"/>
</dbReference>
<dbReference type="PROSITE" id="PS51352">
    <property type="entry name" value="THIOREDOXIN_2"/>
    <property type="match status" value="1"/>
</dbReference>
<dbReference type="GO" id="GO:0017004">
    <property type="term" value="P:cytochrome complex assembly"/>
    <property type="evidence" value="ECO:0007669"/>
    <property type="project" value="UniProtKB-KW"/>
</dbReference>
<evidence type="ECO:0000256" key="3">
    <source>
        <dbReference type="ARBA" id="ARBA00023284"/>
    </source>
</evidence>
<evidence type="ECO:0000256" key="4">
    <source>
        <dbReference type="SAM" id="MobiDB-lite"/>
    </source>
</evidence>
<dbReference type="Proteomes" id="UP001229862">
    <property type="component" value="Chromosome"/>
</dbReference>
<dbReference type="PANTHER" id="PTHR42852">
    <property type="entry name" value="THIOL:DISULFIDE INTERCHANGE PROTEIN DSBE"/>
    <property type="match status" value="1"/>
</dbReference>
<accession>A0AA51R3K2</accession>
<dbReference type="Pfam" id="PF08534">
    <property type="entry name" value="Redoxin"/>
    <property type="match status" value="1"/>
</dbReference>
<dbReference type="AlphaFoldDB" id="A0AA51R3K2"/>
<evidence type="ECO:0000313" key="7">
    <source>
        <dbReference type="EMBL" id="MDQ5770756.1"/>
    </source>
</evidence>
<dbReference type="RefSeq" id="WP_308136426.1">
    <property type="nucleotide sequence ID" value="NZ_CP133217.1"/>
</dbReference>
<evidence type="ECO:0000256" key="5">
    <source>
        <dbReference type="SAM" id="SignalP"/>
    </source>
</evidence>
<organism evidence="8">
    <name type="scientific">Thiothrix subterranea</name>
    <dbReference type="NCBI Taxonomy" id="2735563"/>
    <lineage>
        <taxon>Bacteria</taxon>
        <taxon>Pseudomonadati</taxon>
        <taxon>Pseudomonadota</taxon>
        <taxon>Gammaproteobacteria</taxon>
        <taxon>Thiotrichales</taxon>
        <taxon>Thiotrichaceae</taxon>
        <taxon>Thiothrix</taxon>
    </lineage>
</organism>
<evidence type="ECO:0000259" key="6">
    <source>
        <dbReference type="PROSITE" id="PS51352"/>
    </source>
</evidence>
<evidence type="ECO:0000256" key="2">
    <source>
        <dbReference type="ARBA" id="ARBA00022748"/>
    </source>
</evidence>
<proteinExistence type="predicted"/>
<evidence type="ECO:0000313" key="9">
    <source>
        <dbReference type="Proteomes" id="UP001223336"/>
    </source>
</evidence>
<dbReference type="InterPro" id="IPR050553">
    <property type="entry name" value="Thioredoxin_ResA/DsbE_sf"/>
</dbReference>
<feature type="signal peptide" evidence="5">
    <location>
        <begin position="1"/>
        <end position="21"/>
    </location>
</feature>
<evidence type="ECO:0000256" key="1">
    <source>
        <dbReference type="ARBA" id="ARBA00004196"/>
    </source>
</evidence>
<dbReference type="InterPro" id="IPR017937">
    <property type="entry name" value="Thioredoxin_CS"/>
</dbReference>
<dbReference type="InterPro" id="IPR036249">
    <property type="entry name" value="Thioredoxin-like_sf"/>
</dbReference>
<evidence type="ECO:0000313" key="8">
    <source>
        <dbReference type="EMBL" id="WML85640.1"/>
    </source>
</evidence>
<dbReference type="PROSITE" id="PS00194">
    <property type="entry name" value="THIOREDOXIN_1"/>
    <property type="match status" value="1"/>
</dbReference>
<dbReference type="Proteomes" id="UP001223336">
    <property type="component" value="Unassembled WGS sequence"/>
</dbReference>
<gene>
    <name evidence="7" type="ORF">RCC75_19665</name>
    <name evidence="8" type="ORF">RCG00_15190</name>
</gene>
<keyword evidence="2" id="KW-0201">Cytochrome c-type biogenesis</keyword>
<feature type="domain" description="Thioredoxin" evidence="6">
    <location>
        <begin position="288"/>
        <end position="428"/>
    </location>
</feature>
<keyword evidence="5" id="KW-0732">Signal</keyword>
<sequence length="437" mass="47695">MNVWLYPFLIALLVFTPLSHANEPDALLEITVSADTSISIARFGNSGQRVLWLPSEQGLDSSKAYPLAQRMAAQGMEIWLADLHASYFIIPGRTSLDDIPAAAIADLIQQSLPDAPQQLFLLTSGRGAALGLNGLQHWQNAHPTDKRFGGAVLLHPNLIAGIPEPGKPDEWLPIATQTQTLLFVVQPEKSGRRWYLGELLDTLETGGSRVYATLIKGAGDGYLTRPERSAAEIKQADAFPVLLRHALNILSKTEGKTSTVTAQTPLPKPSTPSAEAQASVPKTGLQPFPGEKRAPELRLTATDGNTYDLKDYRGKVVLLNFWATWCPPCVEEIPSLGRLQQRFSPDDFSVVSVDIGETAMDVEAFLKIVKADYPVLLDSQGSAVKTWGLRAFPTTFVLDRDGYVRLGYFGGLTWDDDSVITTLTEHMKITPLPTPSP</sequence>
<dbReference type="EMBL" id="JAVFKN010000038">
    <property type="protein sequence ID" value="MDQ5770756.1"/>
    <property type="molecule type" value="Genomic_DNA"/>
</dbReference>
<protein>
    <submittedName>
        <fullName evidence="8">TlpA disulfide reductase family protein</fullName>
    </submittedName>
</protein>
<name>A0AA51R3K2_9GAMM</name>
<dbReference type="PANTHER" id="PTHR42852:SF17">
    <property type="entry name" value="THIOREDOXIN-LIKE PROTEIN HI_1115"/>
    <property type="match status" value="1"/>
</dbReference>
<dbReference type="GO" id="GO:0030313">
    <property type="term" value="C:cell envelope"/>
    <property type="evidence" value="ECO:0007669"/>
    <property type="project" value="UniProtKB-SubCell"/>
</dbReference>
<dbReference type="EMBL" id="CP133217">
    <property type="protein sequence ID" value="WML85640.1"/>
    <property type="molecule type" value="Genomic_DNA"/>
</dbReference>
<dbReference type="GO" id="GO:0015036">
    <property type="term" value="F:disulfide oxidoreductase activity"/>
    <property type="evidence" value="ECO:0007669"/>
    <property type="project" value="UniProtKB-ARBA"/>
</dbReference>
<keyword evidence="3" id="KW-0676">Redox-active center</keyword>
<feature type="region of interest" description="Disordered" evidence="4">
    <location>
        <begin position="256"/>
        <end position="291"/>
    </location>
</feature>
<dbReference type="SUPFAM" id="SSF52833">
    <property type="entry name" value="Thioredoxin-like"/>
    <property type="match status" value="1"/>
</dbReference>
<dbReference type="Gene3D" id="3.40.30.10">
    <property type="entry name" value="Glutaredoxin"/>
    <property type="match status" value="1"/>
</dbReference>